<dbReference type="InterPro" id="IPR013848">
    <property type="entry name" value="Methylthiotransferase_N"/>
</dbReference>
<dbReference type="PANTHER" id="PTHR11918:SF45">
    <property type="entry name" value="THREONYLCARBAMOYLADENOSINE TRNA METHYLTHIOTRANSFERASE"/>
    <property type="match status" value="1"/>
</dbReference>
<evidence type="ECO:0000256" key="9">
    <source>
        <dbReference type="ARBA" id="ARBA00022723"/>
    </source>
</evidence>
<dbReference type="InterPro" id="IPR023404">
    <property type="entry name" value="rSAM_horseshoe"/>
</dbReference>
<keyword evidence="9" id="KW-0479">Metal-binding</keyword>
<dbReference type="SFLD" id="SFLDS00029">
    <property type="entry name" value="Radical_SAM"/>
    <property type="match status" value="1"/>
</dbReference>
<evidence type="ECO:0000256" key="6">
    <source>
        <dbReference type="ARBA" id="ARBA00022679"/>
    </source>
</evidence>
<dbReference type="GO" id="GO:0035598">
    <property type="term" value="F:tRNA (N(6)-L-threonylcarbamoyladenosine(37)-C(2))-methylthiotransferase activity"/>
    <property type="evidence" value="ECO:0007669"/>
    <property type="project" value="UniProtKB-EC"/>
</dbReference>
<dbReference type="FunFam" id="3.40.50.12160:FF:000004">
    <property type="entry name" value="Threonylcarbamoyladenosine tRNA methylthiotransferase MtaB"/>
    <property type="match status" value="1"/>
</dbReference>
<dbReference type="SFLD" id="SFLDG01082">
    <property type="entry name" value="B12-binding_domain_containing"/>
    <property type="match status" value="1"/>
</dbReference>
<name>A0A930B9M0_9FIRM</name>
<comment type="catalytic activity">
    <reaction evidence="13">
        <text>N(6)-L-threonylcarbamoyladenosine(37) in tRNA + (sulfur carrier)-SH + AH2 + 2 S-adenosyl-L-methionine = 2-methylsulfanyl-N(6)-L-threonylcarbamoyladenosine(37) in tRNA + (sulfur carrier)-H + 5'-deoxyadenosine + L-methionine + A + S-adenosyl-L-homocysteine + 2 H(+)</text>
        <dbReference type="Rhea" id="RHEA:37075"/>
        <dbReference type="Rhea" id="RHEA-COMP:10163"/>
        <dbReference type="Rhea" id="RHEA-COMP:11092"/>
        <dbReference type="Rhea" id="RHEA-COMP:14737"/>
        <dbReference type="Rhea" id="RHEA-COMP:14739"/>
        <dbReference type="ChEBI" id="CHEBI:13193"/>
        <dbReference type="ChEBI" id="CHEBI:15378"/>
        <dbReference type="ChEBI" id="CHEBI:17319"/>
        <dbReference type="ChEBI" id="CHEBI:17499"/>
        <dbReference type="ChEBI" id="CHEBI:29917"/>
        <dbReference type="ChEBI" id="CHEBI:57844"/>
        <dbReference type="ChEBI" id="CHEBI:57856"/>
        <dbReference type="ChEBI" id="CHEBI:59789"/>
        <dbReference type="ChEBI" id="CHEBI:64428"/>
        <dbReference type="ChEBI" id="CHEBI:74418"/>
        <dbReference type="ChEBI" id="CHEBI:74420"/>
        <dbReference type="EC" id="2.8.4.5"/>
    </reaction>
</comment>
<evidence type="ECO:0000256" key="11">
    <source>
        <dbReference type="ARBA" id="ARBA00023014"/>
    </source>
</evidence>
<reference evidence="16" key="1">
    <citation type="submission" date="2020-04" db="EMBL/GenBank/DDBJ databases">
        <title>Deep metagenomics examines the oral microbiome during advanced dental caries in children, revealing novel taxa and co-occurrences with host molecules.</title>
        <authorList>
            <person name="Baker J.L."/>
            <person name="Morton J.T."/>
            <person name="Dinis M."/>
            <person name="Alvarez R."/>
            <person name="Tran N.C."/>
            <person name="Knight R."/>
            <person name="Edlund A."/>
        </authorList>
    </citation>
    <scope>NUCLEOTIDE SEQUENCE</scope>
    <source>
        <strain evidence="16">JCVI_32_bin.14</strain>
    </source>
</reference>
<evidence type="ECO:0000313" key="16">
    <source>
        <dbReference type="EMBL" id="MBF1128920.1"/>
    </source>
</evidence>
<dbReference type="GO" id="GO:0051539">
    <property type="term" value="F:4 iron, 4 sulfur cluster binding"/>
    <property type="evidence" value="ECO:0007669"/>
    <property type="project" value="UniProtKB-KW"/>
</dbReference>
<protein>
    <recommendedName>
        <fullName evidence="15">Threonylcarbamoyladenosine tRNA methylthiotransferase MtaB</fullName>
        <ecNumber evidence="3">2.8.4.5</ecNumber>
    </recommendedName>
    <alternativeName>
        <fullName evidence="12">tRNA-t(6)A37 methylthiotransferase</fullName>
    </alternativeName>
</protein>
<dbReference type="InterPro" id="IPR007197">
    <property type="entry name" value="rSAM"/>
</dbReference>
<evidence type="ECO:0000256" key="13">
    <source>
        <dbReference type="ARBA" id="ARBA00051661"/>
    </source>
</evidence>
<dbReference type="FunFam" id="3.80.30.20:FF:000001">
    <property type="entry name" value="tRNA-2-methylthio-N(6)-dimethylallyladenosine synthase 2"/>
    <property type="match status" value="1"/>
</dbReference>
<evidence type="ECO:0000256" key="14">
    <source>
        <dbReference type="ARBA" id="ARBA00061574"/>
    </source>
</evidence>
<keyword evidence="4" id="KW-0004">4Fe-4S</keyword>
<dbReference type="SMART" id="SM00729">
    <property type="entry name" value="Elp3"/>
    <property type="match status" value="1"/>
</dbReference>
<dbReference type="SUPFAM" id="SSF102114">
    <property type="entry name" value="Radical SAM enzymes"/>
    <property type="match status" value="1"/>
</dbReference>
<dbReference type="PROSITE" id="PS01278">
    <property type="entry name" value="MTTASE_RADICAL"/>
    <property type="match status" value="1"/>
</dbReference>
<evidence type="ECO:0000313" key="17">
    <source>
        <dbReference type="Proteomes" id="UP000757890"/>
    </source>
</evidence>
<keyword evidence="10" id="KW-0408">Iron</keyword>
<keyword evidence="11" id="KW-0411">Iron-sulfur</keyword>
<evidence type="ECO:0000256" key="8">
    <source>
        <dbReference type="ARBA" id="ARBA00022694"/>
    </source>
</evidence>
<evidence type="ECO:0000256" key="5">
    <source>
        <dbReference type="ARBA" id="ARBA00022490"/>
    </source>
</evidence>
<dbReference type="EC" id="2.8.4.5" evidence="3"/>
<comment type="function">
    <text evidence="2">Catalyzes the methylthiolation of N6-threonylcarbamoyladenosine (t(6)A), leading to the formation of 2-methylthio-N6-threonylcarbamoyladenosine (ms(2)t(6)A) at position 37 in tRNAs that read codons beginning with adenine.</text>
</comment>
<comment type="caution">
    <text evidence="16">The sequence shown here is derived from an EMBL/GenBank/DDBJ whole genome shotgun (WGS) entry which is preliminary data.</text>
</comment>
<dbReference type="InterPro" id="IPR058240">
    <property type="entry name" value="rSAM_sf"/>
</dbReference>
<evidence type="ECO:0000256" key="3">
    <source>
        <dbReference type="ARBA" id="ARBA00013273"/>
    </source>
</evidence>
<dbReference type="Pfam" id="PF04055">
    <property type="entry name" value="Radical_SAM"/>
    <property type="match status" value="1"/>
</dbReference>
<evidence type="ECO:0000256" key="7">
    <source>
        <dbReference type="ARBA" id="ARBA00022691"/>
    </source>
</evidence>
<keyword evidence="8" id="KW-0819">tRNA processing</keyword>
<dbReference type="AlphaFoldDB" id="A0A930B9M0"/>
<dbReference type="InterPro" id="IPR020612">
    <property type="entry name" value="Methylthiotransferase_CS"/>
</dbReference>
<dbReference type="PANTHER" id="PTHR11918">
    <property type="entry name" value="RADICAL SAM PROTEINS"/>
    <property type="match status" value="1"/>
</dbReference>
<evidence type="ECO:0000256" key="2">
    <source>
        <dbReference type="ARBA" id="ARBA00002399"/>
    </source>
</evidence>
<keyword evidence="6" id="KW-0808">Transferase</keyword>
<evidence type="ECO:0000256" key="1">
    <source>
        <dbReference type="ARBA" id="ARBA00001966"/>
    </source>
</evidence>
<dbReference type="EMBL" id="JABZMK010000005">
    <property type="protein sequence ID" value="MBF1128920.1"/>
    <property type="molecule type" value="Genomic_DNA"/>
</dbReference>
<dbReference type="RefSeq" id="WP_227137098.1">
    <property type="nucleotide sequence ID" value="NZ_DAVZLN010000005.1"/>
</dbReference>
<dbReference type="Proteomes" id="UP000757890">
    <property type="component" value="Unassembled WGS sequence"/>
</dbReference>
<dbReference type="InterPro" id="IPR006467">
    <property type="entry name" value="MiaB-like_bact"/>
</dbReference>
<dbReference type="NCBIfam" id="TIGR01579">
    <property type="entry name" value="MiaB-like-C"/>
    <property type="match status" value="1"/>
</dbReference>
<dbReference type="InterPro" id="IPR034557">
    <property type="entry name" value="ThrcA_tRNA_MEthiotransferase"/>
</dbReference>
<comment type="similarity">
    <text evidence="14">Belongs to the methylthiotransferase family. MtaB subfamily.</text>
</comment>
<dbReference type="CDD" id="cd01335">
    <property type="entry name" value="Radical_SAM"/>
    <property type="match status" value="1"/>
</dbReference>
<sequence>MEKEIIESNGKKVSFITLGCKVNQYDSDAMRSLFIRNGYKVAKENENADVYVINTCSVTSIGDRKSRQMVRRIRREHPGAVIAAAGCYAQLAPDVFVQMGDVDVIVGIQNRSHIVEYVEEAAAEKKTLNAVGDIMAVTDFENLSVDAEGEVKTRAFIKVQEGCDNYCTFCIIPFARGKLKSRRQSDAVEEIRRLVEKGYREVVLTGIHLGNYGKDLHDGTSLSTLVTELVRIPDLLRIRLGSIESVELSDELIRIIREEPKVCPHLHLPIQAGSDDILKRMNRHYRLAEYKELIRNLRKEIPGLALTTDLIVGFPGETEENFRETLDTLQELQFSAIHVFPYSPRKGTPAAAYPNQVKPEIKKERAARVQALGKELAGAYRNQFFHKMVRVLVEEEKEGFFEGVSDEYIRVFIKDKDVEKGKVYSVWIDSMTDNGMIGMVQKEEENE</sequence>
<accession>A0A930B9M0</accession>
<dbReference type="SFLD" id="SFLDF00295">
    <property type="entry name" value="threonylcarbamoyladenosine_tRN"/>
    <property type="match status" value="1"/>
</dbReference>
<dbReference type="Gene3D" id="3.80.30.20">
    <property type="entry name" value="tm_1862 like domain"/>
    <property type="match status" value="1"/>
</dbReference>
<evidence type="ECO:0000256" key="15">
    <source>
        <dbReference type="ARBA" id="ARBA00069898"/>
    </source>
</evidence>
<dbReference type="Gene3D" id="3.40.50.12160">
    <property type="entry name" value="Methylthiotransferase, N-terminal domain"/>
    <property type="match status" value="1"/>
</dbReference>
<dbReference type="SFLD" id="SFLDG01061">
    <property type="entry name" value="methylthiotransferase"/>
    <property type="match status" value="1"/>
</dbReference>
<evidence type="ECO:0000256" key="12">
    <source>
        <dbReference type="ARBA" id="ARBA00031213"/>
    </source>
</evidence>
<dbReference type="PROSITE" id="PS51449">
    <property type="entry name" value="MTTASE_N"/>
    <property type="match status" value="1"/>
</dbReference>
<dbReference type="InterPro" id="IPR006638">
    <property type="entry name" value="Elp3/MiaA/NifB-like_rSAM"/>
</dbReference>
<keyword evidence="7" id="KW-0949">S-adenosyl-L-methionine</keyword>
<organism evidence="16 17">
    <name type="scientific">Dialister invisus</name>
    <dbReference type="NCBI Taxonomy" id="218538"/>
    <lineage>
        <taxon>Bacteria</taxon>
        <taxon>Bacillati</taxon>
        <taxon>Bacillota</taxon>
        <taxon>Negativicutes</taxon>
        <taxon>Veillonellales</taxon>
        <taxon>Veillonellaceae</taxon>
        <taxon>Dialister</taxon>
    </lineage>
</organism>
<dbReference type="GO" id="GO:0046872">
    <property type="term" value="F:metal ion binding"/>
    <property type="evidence" value="ECO:0007669"/>
    <property type="project" value="UniProtKB-KW"/>
</dbReference>
<proteinExistence type="inferred from homology"/>
<dbReference type="InterPro" id="IPR038135">
    <property type="entry name" value="Methylthiotransferase_N_sf"/>
</dbReference>
<dbReference type="NCBIfam" id="TIGR00089">
    <property type="entry name" value="MiaB/RimO family radical SAM methylthiotransferase"/>
    <property type="match status" value="1"/>
</dbReference>
<dbReference type="Pfam" id="PF00919">
    <property type="entry name" value="UPF0004"/>
    <property type="match status" value="1"/>
</dbReference>
<keyword evidence="5" id="KW-0963">Cytoplasm</keyword>
<dbReference type="PROSITE" id="PS51918">
    <property type="entry name" value="RADICAL_SAM"/>
    <property type="match status" value="1"/>
</dbReference>
<gene>
    <name evidence="16" type="primary">mtaB</name>
    <name evidence="16" type="ORF">HXL70_02615</name>
</gene>
<comment type="cofactor">
    <cofactor evidence="1">
        <name>[4Fe-4S] cluster</name>
        <dbReference type="ChEBI" id="CHEBI:49883"/>
    </cofactor>
</comment>
<evidence type="ECO:0000256" key="10">
    <source>
        <dbReference type="ARBA" id="ARBA00023004"/>
    </source>
</evidence>
<evidence type="ECO:0000256" key="4">
    <source>
        <dbReference type="ARBA" id="ARBA00022485"/>
    </source>
</evidence>
<dbReference type="InterPro" id="IPR005839">
    <property type="entry name" value="Methylthiotransferase"/>
</dbReference>